<dbReference type="KEGG" id="pgv:SL003B_2386"/>
<reference evidence="2 3" key="1">
    <citation type="journal article" date="2011" name="J. Bacteriol.">
        <title>Complete genome sequence of Polymorphum gilvum SL003B-26A1T, a crude oil-degrading bacterium from oil-polluted saline soil.</title>
        <authorList>
            <person name="Li S.G."/>
            <person name="Tang Y.Q."/>
            <person name="Nie Y."/>
            <person name="Cai M."/>
            <person name="Wu X.L."/>
        </authorList>
    </citation>
    <scope>NUCLEOTIDE SEQUENCE [LARGE SCALE GENOMIC DNA]</scope>
    <source>
        <strain evidence="3">LMG 25793 / CGMCC 1.9160 / SL003B-26A1</strain>
    </source>
</reference>
<feature type="compositionally biased region" description="Polar residues" evidence="1">
    <location>
        <begin position="64"/>
        <end position="79"/>
    </location>
</feature>
<evidence type="ECO:0000256" key="1">
    <source>
        <dbReference type="SAM" id="MobiDB-lite"/>
    </source>
</evidence>
<dbReference type="EMBL" id="CP002568">
    <property type="protein sequence ID" value="ADZ70811.1"/>
    <property type="molecule type" value="Genomic_DNA"/>
</dbReference>
<keyword evidence="3" id="KW-1185">Reference proteome</keyword>
<protein>
    <submittedName>
        <fullName evidence="2">Uncharacterized protein</fullName>
    </submittedName>
</protein>
<dbReference type="Proteomes" id="UP000008130">
    <property type="component" value="Chromosome"/>
</dbReference>
<feature type="compositionally biased region" description="Basic residues" evidence="1">
    <location>
        <begin position="1"/>
        <end position="11"/>
    </location>
</feature>
<feature type="compositionally biased region" description="Low complexity" evidence="1">
    <location>
        <begin position="81"/>
        <end position="95"/>
    </location>
</feature>
<gene>
    <name evidence="2" type="ordered locus">SL003B_2386</name>
</gene>
<evidence type="ECO:0000313" key="3">
    <source>
        <dbReference type="Proteomes" id="UP000008130"/>
    </source>
</evidence>
<sequence length="102" mass="10595">MARLCHTHSGHPGRAARGPGPTRSQSGGYWSGPRRRIPSPLRPGVGGAVVPVRSRKGRPPFGTDPQTADKSLLSSSRTQRSGEAGSASRGVARAGLVEMEGL</sequence>
<accession>F2J1L0</accession>
<proteinExistence type="predicted"/>
<dbReference type="AlphaFoldDB" id="F2J1L0"/>
<dbReference type="HOGENOM" id="CLU_2274803_0_0_5"/>
<feature type="compositionally biased region" description="Low complexity" evidence="1">
    <location>
        <begin position="12"/>
        <end position="21"/>
    </location>
</feature>
<feature type="region of interest" description="Disordered" evidence="1">
    <location>
        <begin position="1"/>
        <end position="102"/>
    </location>
</feature>
<organism evidence="2 3">
    <name type="scientific">Polymorphum gilvum (strain LMG 25793 / CGMCC 1.9160 / SL003B-26A1)</name>
    <dbReference type="NCBI Taxonomy" id="991905"/>
    <lineage>
        <taxon>Bacteria</taxon>
        <taxon>Pseudomonadati</taxon>
        <taxon>Pseudomonadota</taxon>
        <taxon>Alphaproteobacteria</taxon>
        <taxon>Rhodobacterales</taxon>
        <taxon>Paracoccaceae</taxon>
        <taxon>Polymorphum</taxon>
    </lineage>
</organism>
<evidence type="ECO:0000313" key="2">
    <source>
        <dbReference type="EMBL" id="ADZ70811.1"/>
    </source>
</evidence>
<name>F2J1L0_POLGS</name>